<dbReference type="GO" id="GO:0000272">
    <property type="term" value="P:polysaccharide catabolic process"/>
    <property type="evidence" value="ECO:0007669"/>
    <property type="project" value="InterPro"/>
</dbReference>
<dbReference type="RefSeq" id="WP_145416938.1">
    <property type="nucleotide sequence ID" value="NZ_CP036526.1"/>
</dbReference>
<dbReference type="GO" id="GO:0007156">
    <property type="term" value="P:homophilic cell adhesion via plasma membrane adhesion molecules"/>
    <property type="evidence" value="ECO:0007669"/>
    <property type="project" value="InterPro"/>
</dbReference>
<reference evidence="6 7" key="1">
    <citation type="submission" date="2019-02" db="EMBL/GenBank/DDBJ databases">
        <title>Deep-cultivation of Planctomycetes and their phenomic and genomic characterization uncovers novel biology.</title>
        <authorList>
            <person name="Wiegand S."/>
            <person name="Jogler M."/>
            <person name="Boedeker C."/>
            <person name="Pinto D."/>
            <person name="Vollmers J."/>
            <person name="Rivas-Marin E."/>
            <person name="Kohn T."/>
            <person name="Peeters S.H."/>
            <person name="Heuer A."/>
            <person name="Rast P."/>
            <person name="Oberbeckmann S."/>
            <person name="Bunk B."/>
            <person name="Jeske O."/>
            <person name="Meyerdierks A."/>
            <person name="Storesund J.E."/>
            <person name="Kallscheuer N."/>
            <person name="Luecker S."/>
            <person name="Lage O.M."/>
            <person name="Pohl T."/>
            <person name="Merkel B.J."/>
            <person name="Hornburger P."/>
            <person name="Mueller R.-W."/>
            <person name="Bruemmer F."/>
            <person name="Labrenz M."/>
            <person name="Spormann A.M."/>
            <person name="Op den Camp H."/>
            <person name="Overmann J."/>
            <person name="Amann R."/>
            <person name="Jetten M.S.M."/>
            <person name="Mascher T."/>
            <person name="Medema M.H."/>
            <person name="Devos D.P."/>
            <person name="Kaster A.-K."/>
            <person name="Ovreas L."/>
            <person name="Rohde M."/>
            <person name="Galperin M.Y."/>
            <person name="Jogler C."/>
        </authorList>
    </citation>
    <scope>NUCLEOTIDE SEQUENCE [LARGE SCALE GENOMIC DNA]</scope>
    <source>
        <strain evidence="6 7">K23_9</strain>
    </source>
</reference>
<proteinExistence type="predicted"/>
<evidence type="ECO:0000256" key="1">
    <source>
        <dbReference type="ARBA" id="ARBA00004167"/>
    </source>
</evidence>
<dbReference type="CDD" id="cd11304">
    <property type="entry name" value="Cadherin_repeat"/>
    <property type="match status" value="1"/>
</dbReference>
<dbReference type="PROSITE" id="PS00018">
    <property type="entry name" value="EF_HAND_1"/>
    <property type="match status" value="1"/>
</dbReference>
<dbReference type="PROSITE" id="PS50268">
    <property type="entry name" value="CADHERIN_2"/>
    <property type="match status" value="1"/>
</dbReference>
<keyword evidence="3" id="KW-0472">Membrane</keyword>
<keyword evidence="7" id="KW-1185">Reference proteome</keyword>
<dbReference type="InterPro" id="IPR002105">
    <property type="entry name" value="Dockerin_1_rpt"/>
</dbReference>
<organism evidence="6 7">
    <name type="scientific">Stieleria marina</name>
    <dbReference type="NCBI Taxonomy" id="1930275"/>
    <lineage>
        <taxon>Bacteria</taxon>
        <taxon>Pseudomonadati</taxon>
        <taxon>Planctomycetota</taxon>
        <taxon>Planctomycetia</taxon>
        <taxon>Pirellulales</taxon>
        <taxon>Pirellulaceae</taxon>
        <taxon>Stieleria</taxon>
    </lineage>
</organism>
<dbReference type="Pfam" id="PF17963">
    <property type="entry name" value="Big_9"/>
    <property type="match status" value="1"/>
</dbReference>
<dbReference type="Proteomes" id="UP000319817">
    <property type="component" value="Chromosome"/>
</dbReference>
<dbReference type="Gene3D" id="2.60.40.10">
    <property type="entry name" value="Immunoglobulins"/>
    <property type="match status" value="1"/>
</dbReference>
<dbReference type="PANTHER" id="PTHR24028:SF328">
    <property type="entry name" value="CADHERIN-3"/>
    <property type="match status" value="1"/>
</dbReference>
<dbReference type="InterPro" id="IPR011044">
    <property type="entry name" value="Quino_amine_DH_bsu"/>
</dbReference>
<dbReference type="InterPro" id="IPR050174">
    <property type="entry name" value="Protocadherin/Cadherin-CA"/>
</dbReference>
<keyword evidence="2" id="KW-0812">Transmembrane</keyword>
<dbReference type="PANTHER" id="PTHR24028">
    <property type="entry name" value="CADHERIN-87A"/>
    <property type="match status" value="1"/>
</dbReference>
<dbReference type="GO" id="GO:0005886">
    <property type="term" value="C:plasma membrane"/>
    <property type="evidence" value="ECO:0007669"/>
    <property type="project" value="TreeGrafter"/>
</dbReference>
<dbReference type="Pfam" id="PF00404">
    <property type="entry name" value="Dockerin_1"/>
    <property type="match status" value="1"/>
</dbReference>
<dbReference type="SUPFAM" id="SSF50969">
    <property type="entry name" value="YVTN repeat-like/Quinoprotein amine dehydrogenase"/>
    <property type="match status" value="1"/>
</dbReference>
<dbReference type="InterPro" id="IPR018247">
    <property type="entry name" value="EF_Hand_1_Ca_BS"/>
</dbReference>
<dbReference type="SUPFAM" id="SSF117074">
    <property type="entry name" value="Hypothetical protein PA1324"/>
    <property type="match status" value="1"/>
</dbReference>
<keyword evidence="3" id="KW-1133">Transmembrane helix</keyword>
<dbReference type="GO" id="GO:0005509">
    <property type="term" value="F:calcium ion binding"/>
    <property type="evidence" value="ECO:0007669"/>
    <property type="project" value="InterPro"/>
</dbReference>
<name>A0A517NQH1_9BACT</name>
<comment type="subcellular location">
    <subcellularLocation>
        <location evidence="1">Membrane</location>
        <topology evidence="1">Single-pass membrane protein</topology>
    </subcellularLocation>
</comment>
<evidence type="ECO:0000313" key="6">
    <source>
        <dbReference type="EMBL" id="QDT09369.1"/>
    </source>
</evidence>
<evidence type="ECO:0000256" key="3">
    <source>
        <dbReference type="ARBA" id="ARBA00022989"/>
    </source>
</evidence>
<dbReference type="Gene3D" id="1.10.1330.10">
    <property type="entry name" value="Dockerin domain"/>
    <property type="match status" value="1"/>
</dbReference>
<dbReference type="OrthoDB" id="237985at2"/>
<dbReference type="InterPro" id="IPR002126">
    <property type="entry name" value="Cadherin-like_dom"/>
</dbReference>
<dbReference type="InterPro" id="IPR013783">
    <property type="entry name" value="Ig-like_fold"/>
</dbReference>
<accession>A0A517NQH1</accession>
<dbReference type="AlphaFoldDB" id="A0A517NQH1"/>
<feature type="domain" description="Cadherin" evidence="5">
    <location>
        <begin position="565"/>
        <end position="655"/>
    </location>
</feature>
<dbReference type="GO" id="GO:0004553">
    <property type="term" value="F:hydrolase activity, hydrolyzing O-glycosyl compounds"/>
    <property type="evidence" value="ECO:0007669"/>
    <property type="project" value="InterPro"/>
</dbReference>
<evidence type="ECO:0000256" key="4">
    <source>
        <dbReference type="ARBA" id="ARBA00023180"/>
    </source>
</evidence>
<evidence type="ECO:0000259" key="5">
    <source>
        <dbReference type="PROSITE" id="PS50268"/>
    </source>
</evidence>
<evidence type="ECO:0000313" key="7">
    <source>
        <dbReference type="Proteomes" id="UP000319817"/>
    </source>
</evidence>
<dbReference type="Gene3D" id="2.60.40.2810">
    <property type="match status" value="1"/>
</dbReference>
<keyword evidence="4" id="KW-0325">Glycoprotein</keyword>
<dbReference type="SUPFAM" id="SSF49313">
    <property type="entry name" value="Cadherin-like"/>
    <property type="match status" value="1"/>
</dbReference>
<dbReference type="InterPro" id="IPR036439">
    <property type="entry name" value="Dockerin_dom_sf"/>
</dbReference>
<gene>
    <name evidence="6" type="ORF">K239x_13150</name>
</gene>
<protein>
    <submittedName>
        <fullName evidence="6">Dockerin type I repeat protein</fullName>
    </submittedName>
</protein>
<dbReference type="InterPro" id="IPR015919">
    <property type="entry name" value="Cadherin-like_sf"/>
</dbReference>
<evidence type="ECO:0000256" key="2">
    <source>
        <dbReference type="ARBA" id="ARBA00022692"/>
    </source>
</evidence>
<dbReference type="EMBL" id="CP036526">
    <property type="protein sequence ID" value="QDT09369.1"/>
    <property type="molecule type" value="Genomic_DNA"/>
</dbReference>
<dbReference type="SUPFAM" id="SSF63446">
    <property type="entry name" value="Type I dockerin domain"/>
    <property type="match status" value="1"/>
</dbReference>
<sequence length="1004" mass="107270">MDHRPHRRYNTALTGRGKKRTKLRRRLVLERLTDRRVLAAITGTVFGDIDHSYRQEAGEQSLPDRLVYVDVNQNASIDTGEPFALTDDAGGFAFTGLPDGEYQIRLYDGSTSQTQVTPVAATRDGSPIMVASGFDLTTSGTDVAVLAESTLTIGNYSDGTATSLVIGNSPVAAEQLPSGDYLVVGGDGSSDSAWLVDPTTSALTPIDLSGDGTSIVWSDLAIDENGRGLLLQQTDDATLVRRVDASDADAGVVVTDNGYMFPTDAQVLASLKGNRSVVAWGGQWTDEFGTQSGLELSLWSNATGSPITYLPTRLADVTELVDYDDVSGLLALRTADGGVSLYDANADFALLVSLPEVTGPVAIDGERDLLVTMSASASTLKLIDAYDGQSVAELALNVDDIGEIGSIRVQESDSLVLLGNKGTSRVSLVKPAANHVTLVGGSDSEPIAFGVTTQGDNELPAFNPPPSYSIDEDSVLYAPTPGPMQNASDPDDDHLVLLPVGTPSQGTAIVTVHGDIQYSPDLNFNGVDTLPVILHDGRGASEVVSIQVDVNPVDDPPVIALQVDQIAENIPVGTVLGPVVIIDPDVGQVNELDVDDPRFVVEDGQLVFVGPGIINFEEEPSIEITIYDSQYTTSATYTVPVADQNDPTAYIEPDFAQVEENRFDQIVADLFIYDEDIDEVRTITVDDDRFIVVGEQLLLAPGVSLDFEATPTVTVNVTVTGPEDSKTEPILINVVDEIERASEVTLSNYTVLELSPGELVGDLIVDGNLFGSGYTATVDDSRFEIDGSTLKLVDDQWVDRADQEEIQLTVNVQDVGGVFDSISQTLIIQVEENSTPFHNDSNPFDVDASGEVSPLDALIIINYINENGVGEITNVEPRFNFDVNGDGVVSPLDILLVLNELDAIRQQQNNTVGGEEPSGELIVPSDQIADTTPSEDDNLNEDAAEDLLPKQRSRIAFKGTQQDTLPSQNRAIASDDLQEQVEMADADFADGVDASLDSLLDEMS</sequence>